<keyword evidence="8" id="KW-1185">Reference proteome</keyword>
<evidence type="ECO:0000259" key="6">
    <source>
        <dbReference type="PROSITE" id="PS50850"/>
    </source>
</evidence>
<evidence type="ECO:0000313" key="7">
    <source>
        <dbReference type="EMBL" id="MCQ8835260.1"/>
    </source>
</evidence>
<name>A0A9X2S0B9_STRMQ</name>
<dbReference type="Proteomes" id="UP001142400">
    <property type="component" value="Unassembled WGS sequence"/>
</dbReference>
<comment type="caution">
    <text evidence="7">The sequence shown here is derived from an EMBL/GenBank/DDBJ whole genome shotgun (WGS) entry which is preliminary data.</text>
</comment>
<keyword evidence="4 5" id="KW-0472">Membrane</keyword>
<evidence type="ECO:0000256" key="1">
    <source>
        <dbReference type="ARBA" id="ARBA00004651"/>
    </source>
</evidence>
<feature type="domain" description="Major facilitator superfamily (MFS) profile" evidence="6">
    <location>
        <begin position="1"/>
        <end position="132"/>
    </location>
</feature>
<proteinExistence type="predicted"/>
<dbReference type="RefSeq" id="WP_372506325.1">
    <property type="nucleotide sequence ID" value="NZ_JANIIC010000074.1"/>
</dbReference>
<dbReference type="PROSITE" id="PS50850">
    <property type="entry name" value="MFS"/>
    <property type="match status" value="1"/>
</dbReference>
<dbReference type="AlphaFoldDB" id="A0A9X2S0B9"/>
<keyword evidence="2 5" id="KW-0812">Transmembrane</keyword>
<dbReference type="EMBL" id="JANIIC010000074">
    <property type="protein sequence ID" value="MCQ8835260.1"/>
    <property type="molecule type" value="Genomic_DNA"/>
</dbReference>
<protein>
    <recommendedName>
        <fullName evidence="6">Major facilitator superfamily (MFS) profile domain-containing protein</fullName>
    </recommendedName>
</protein>
<reference evidence="7" key="1">
    <citation type="submission" date="2022-06" db="EMBL/GenBank/DDBJ databases">
        <title>WGS of actinobacteria.</title>
        <authorList>
            <person name="Thawai C."/>
        </authorList>
    </citation>
    <scope>NUCLEOTIDE SEQUENCE</scope>
    <source>
        <strain evidence="7">DSM 42010</strain>
    </source>
</reference>
<dbReference type="GO" id="GO:0005886">
    <property type="term" value="C:plasma membrane"/>
    <property type="evidence" value="ECO:0007669"/>
    <property type="project" value="UniProtKB-SubCell"/>
</dbReference>
<dbReference type="GO" id="GO:0022857">
    <property type="term" value="F:transmembrane transporter activity"/>
    <property type="evidence" value="ECO:0007669"/>
    <property type="project" value="InterPro"/>
</dbReference>
<evidence type="ECO:0000256" key="5">
    <source>
        <dbReference type="SAM" id="Phobius"/>
    </source>
</evidence>
<feature type="non-terminal residue" evidence="7">
    <location>
        <position position="1"/>
    </location>
</feature>
<feature type="transmembrane region" description="Helical" evidence="5">
    <location>
        <begin position="78"/>
        <end position="99"/>
    </location>
</feature>
<sequence length="132" mass="13587">SRPAVSLPRRLDELGIHDTLLVALYGTVLASAAASLIGLCYSRLTARFGHVMLRRVAAAAWTAALLLFAVAGHWAPLLAVPVLTGVGSGVTMPTLTVLVDRAAPAGQRGTATSLPATALFGGQFAPRCCPAR</sequence>
<gene>
    <name evidence="7" type="ORF">NQU54_41055</name>
</gene>
<dbReference type="InterPro" id="IPR011701">
    <property type="entry name" value="MFS"/>
</dbReference>
<feature type="transmembrane region" description="Helical" evidence="5">
    <location>
        <begin position="53"/>
        <end position="72"/>
    </location>
</feature>
<dbReference type="SUPFAM" id="SSF103473">
    <property type="entry name" value="MFS general substrate transporter"/>
    <property type="match status" value="1"/>
</dbReference>
<feature type="transmembrane region" description="Helical" evidence="5">
    <location>
        <begin position="20"/>
        <end position="41"/>
    </location>
</feature>
<organism evidence="7 8">
    <name type="scientific">Streptomyces malaysiensis subsp. samsunensis</name>
    <dbReference type="NCBI Taxonomy" id="459658"/>
    <lineage>
        <taxon>Bacteria</taxon>
        <taxon>Bacillati</taxon>
        <taxon>Actinomycetota</taxon>
        <taxon>Actinomycetes</taxon>
        <taxon>Kitasatosporales</taxon>
        <taxon>Streptomycetaceae</taxon>
        <taxon>Streptomyces</taxon>
        <taxon>Streptomyces violaceusniger group</taxon>
    </lineage>
</organism>
<dbReference type="Gene3D" id="1.20.1250.20">
    <property type="entry name" value="MFS general substrate transporter like domains"/>
    <property type="match status" value="1"/>
</dbReference>
<keyword evidence="3 5" id="KW-1133">Transmembrane helix</keyword>
<dbReference type="InterPro" id="IPR036259">
    <property type="entry name" value="MFS_trans_sf"/>
</dbReference>
<evidence type="ECO:0000256" key="3">
    <source>
        <dbReference type="ARBA" id="ARBA00022989"/>
    </source>
</evidence>
<accession>A0A9X2S0B9</accession>
<dbReference type="Pfam" id="PF07690">
    <property type="entry name" value="MFS_1"/>
    <property type="match status" value="1"/>
</dbReference>
<comment type="subcellular location">
    <subcellularLocation>
        <location evidence="1">Cell membrane</location>
        <topology evidence="1">Multi-pass membrane protein</topology>
    </subcellularLocation>
</comment>
<evidence type="ECO:0000256" key="2">
    <source>
        <dbReference type="ARBA" id="ARBA00022692"/>
    </source>
</evidence>
<evidence type="ECO:0000313" key="8">
    <source>
        <dbReference type="Proteomes" id="UP001142400"/>
    </source>
</evidence>
<evidence type="ECO:0000256" key="4">
    <source>
        <dbReference type="ARBA" id="ARBA00023136"/>
    </source>
</evidence>
<dbReference type="InterPro" id="IPR020846">
    <property type="entry name" value="MFS_dom"/>
</dbReference>